<sequence length="230" mass="25564">MAHQSRVRLSVDGRSSNRQKLMHLIVHHLPERGRSFLPCDQDLAHIGKRKKSEEVVYAPDQWYEMVEGSAERHPRPSCFTERLRHHPPLSPVHLKRKTSLSMRHPFELDERVALSQTSILEEGHSVSLVEGGTIDCRGAFTTGSAIVSHQGEPGSIPGGVAPPPPKFSRLGIVQDDTSGRRSFSGISRCSRPFIPALLHTHLVSPSATLKISLLKRRPNPCTPLNLSHQD</sequence>
<keyword evidence="2" id="KW-1185">Reference proteome</keyword>
<evidence type="ECO:0000313" key="2">
    <source>
        <dbReference type="Proteomes" id="UP001159363"/>
    </source>
</evidence>
<proteinExistence type="predicted"/>
<dbReference type="Proteomes" id="UP001159363">
    <property type="component" value="Chromosome 15"/>
</dbReference>
<accession>A0ABQ9G4L0</accession>
<gene>
    <name evidence="1" type="ORF">PR048_032269</name>
</gene>
<comment type="caution">
    <text evidence="1">The sequence shown here is derived from an EMBL/GenBank/DDBJ whole genome shotgun (WGS) entry which is preliminary data.</text>
</comment>
<dbReference type="EMBL" id="JARBHB010000016">
    <property type="protein sequence ID" value="KAJ8866426.1"/>
    <property type="molecule type" value="Genomic_DNA"/>
</dbReference>
<organism evidence="1 2">
    <name type="scientific">Dryococelus australis</name>
    <dbReference type="NCBI Taxonomy" id="614101"/>
    <lineage>
        <taxon>Eukaryota</taxon>
        <taxon>Metazoa</taxon>
        <taxon>Ecdysozoa</taxon>
        <taxon>Arthropoda</taxon>
        <taxon>Hexapoda</taxon>
        <taxon>Insecta</taxon>
        <taxon>Pterygota</taxon>
        <taxon>Neoptera</taxon>
        <taxon>Polyneoptera</taxon>
        <taxon>Phasmatodea</taxon>
        <taxon>Verophasmatodea</taxon>
        <taxon>Anareolatae</taxon>
        <taxon>Phasmatidae</taxon>
        <taxon>Eurycanthinae</taxon>
        <taxon>Dryococelus</taxon>
    </lineage>
</organism>
<reference evidence="1 2" key="1">
    <citation type="submission" date="2023-02" db="EMBL/GenBank/DDBJ databases">
        <title>LHISI_Scaffold_Assembly.</title>
        <authorList>
            <person name="Stuart O.P."/>
            <person name="Cleave R."/>
            <person name="Magrath M.J.L."/>
            <person name="Mikheyev A.S."/>
        </authorList>
    </citation>
    <scope>NUCLEOTIDE SEQUENCE [LARGE SCALE GENOMIC DNA]</scope>
    <source>
        <strain evidence="1">Daus_M_001</strain>
        <tissue evidence="1">Leg muscle</tissue>
    </source>
</reference>
<name>A0ABQ9G4L0_9NEOP</name>
<evidence type="ECO:0000313" key="1">
    <source>
        <dbReference type="EMBL" id="KAJ8866426.1"/>
    </source>
</evidence>
<protein>
    <submittedName>
        <fullName evidence="1">Uncharacterized protein</fullName>
    </submittedName>
</protein>